<dbReference type="Pfam" id="PF00946">
    <property type="entry name" value="Mononeg_RNA_pol"/>
    <property type="match status" value="1"/>
</dbReference>
<sequence>MYYKLKKQHKMNVSQRQHIFSTPTSLVFSRKFDVALRSSYAVNFLQRVRDGSLTHDDQLLTQSCYSPDFEQCRTSGELYSKVLRTVVTCSIQGKTFGTKPPPYISDLQQELKRTLSIQWEYMHSNNFLPNRTEQMNKVIHKLESLSLDLVDINLIGLCTELGQLVDKLHRIHATDLDRYPSREKLSKQLTLNHHVITDFDLSFLWSSRLVVITYNDEVFLLPKEYVLLMHNKCCDLISVLILLKGQEDVCYEEDAREKLISFLLEMTKLYIKHKEDFFHIAKTLESLCIAETLLVCDDWTNDEFLIVLTESLEELMGFKYEGSKIREILVSCSIPFRHELACLSKVFGHPLMNIEHGVKELHDKTTKTLEINARLINESVLMAKQNYIRNYILRNGTWPPCEILNPFANKGMVWARLHNKDPHSAFISRKFGVITHLDYKDVEILKNMDFDPLENYIPYLKDKTITVLKDRLFGTLLAPLFDPTATATRPKWAETRLLLAFLLAPDIMTAHLKYIARYDICDDLSFLADYLVIRVVPKEKELKTIFRGFGCKTYEDRGRSLAQERNSMRFLDLFSDEQAMTLSELELVKKLYAFRTLQKAYPGYTKINLLIDSKSWNNMQRDEAIKPIGEGLLDPLFGTTIFSKTHEAYHKTLFYVEDESVTYVWEGQAGGIEGLNQDTWVIAYINQIKVAMLEFEYPYHIFCKGDDLRVVVLIPPTVLLHQKLSDIKNNIVEHIAKVMTGFGHTIKVEDSYGSATYFAFSKEASIGTIQLPQTFRKIQKAHGANNAFLPTLDEYVAATYSNAHSACRVGTQVIAPYLVAIFWTLYYLHNTEEFAEVGINAMCALLLTPSVVGGFPIIYLHNMYVRAESDLLSPFLGLSLFALQNYPEIGKFMMNFWKTETTKTPNLKQLWCDPYSVRVGKPPLPMGKLRQILTTQITNVAKNREVLKLIKLAKSKENAEILSWLETAVPCQVKVLANLYACTPEGILQELTRKFETGRSILELLFLRLGRRRSGQQLRSILRAEIVLQRWRRDRLVGKRQKGVEEFHSSTETCPSRIADQYRAESWGREIHGVTMPPLQHQLSYITEYQALFDPWAQHNHFLYHVFPPTQKVEETSTQHWATSDKKPFLGFTTRTGMTSPTVNMIKHDPILNKLKILLDLLSWTDRRKILPTGEIVVSNVDKVIEVLISMFTDTPMSQLAPFAGQVKSGTIKHHMRSASFRESIVPNILSNVYQQIVGETNTHRSLRKKGSHYSVNFLHVFCYSTTILFSELEASGCTTTPQDVWCVTSPCSCTTELIEEEPIRMELPSDLTMQVPHLKAVSVTKAAEAILSESIQHFQYTDINIRHEGIDLDQEAVCTAILQETLDYTEAKTVLIRDRYQHHVLSDEGSHIMSALTPMTKTRDIGLTELKRIPIHIIGYFLLTYARWKLDDILLLQGLIPATLMFASIEGRSLPWYGLILQLHRASRLPEVLLWISGISLLPCPMCHTAPSAATHYIGQAALHMDLRDMKVPILVCCSYYQNTDIIRHIRPRVRSLQRQIYIQHFREALNIAQQDKTSDVQVVIRLVAQLVMLTLADPSNDDYMNDMVLKIREQGLTTLPIITFSHVNVAALDMLLDSEDLRPSFLNYLIKRMPRLPWQEANQYLLEHFGQVIQEVITLTKENTCKLVWTNLTYCIEAIRAYEFQVFEEELRPLPSLMTHQDLKLKPVKKNDRLTRLLPVMESGQRIGVIESPSLNFLTSKLIMTSSYYKRPYGAGTTSQNKFIECLALIGLEPPFQNHLHIATLGEGVGGVLELLSSATKGSIFLHNTLPPDETVDTSPWVALGISAENNNAIQSSHLNIGYSDLASQATLMYYETEYGYKYHIVTCDAEVKDPHSTVRTHIVRNVVRFFLRNKTPKGVLILKWNCAESKTVVDAVGDLQGRVSDIILRRCESSHWGGEVFLIAFGSGSRPSPLYEDEMTPASYHAQRLIHRFRENVFTFYQTLAHSKPRTVVLTKNIKLFETLLKWFDYLIPAFINKVNKNCGLTVTWSECLQALKEHTFDKFVQDILTCGAIIGKQQLRELKKPIFQDVRNATWDTNTRTHISVAASRWLCLSAFIHTVTTLWNVGSESVLSESELRKLYVSLIQSLPARLKWHPVNGNQYTKTFVVDGFRSSPYEAFLKGVSIGLSLLSYRNLVTKVRRYNVKRRVVL</sequence>
<evidence type="ECO:0000256" key="2">
    <source>
        <dbReference type="ARBA" id="ARBA00012494"/>
    </source>
</evidence>
<evidence type="ECO:0000256" key="6">
    <source>
        <dbReference type="ARBA" id="ARBA00022691"/>
    </source>
</evidence>
<evidence type="ECO:0000256" key="16">
    <source>
        <dbReference type="ARBA" id="ARBA00030436"/>
    </source>
</evidence>
<comment type="subcellular location">
    <subcellularLocation>
        <location evidence="1">Virion</location>
    </subcellularLocation>
</comment>
<evidence type="ECO:0000256" key="8">
    <source>
        <dbReference type="ARBA" id="ARBA00022741"/>
    </source>
</evidence>
<dbReference type="GO" id="GO:0003968">
    <property type="term" value="F:RNA-directed RNA polymerase activity"/>
    <property type="evidence" value="ECO:0007669"/>
    <property type="project" value="UniProtKB-KW"/>
</dbReference>
<keyword evidence="6" id="KW-0949">S-adenosyl-L-methionine</keyword>
<evidence type="ECO:0000256" key="9">
    <source>
        <dbReference type="ARBA" id="ARBA00022840"/>
    </source>
</evidence>
<evidence type="ECO:0000256" key="12">
    <source>
        <dbReference type="ARBA" id="ARBA00023042"/>
    </source>
</evidence>
<evidence type="ECO:0000256" key="15">
    <source>
        <dbReference type="ARBA" id="ARBA00024499"/>
    </source>
</evidence>
<evidence type="ECO:0000256" key="17">
    <source>
        <dbReference type="ARBA" id="ARBA00031012"/>
    </source>
</evidence>
<evidence type="ECO:0000256" key="13">
    <source>
        <dbReference type="ARBA" id="ARBA00023268"/>
    </source>
</evidence>
<dbReference type="EMBL" id="BK067098">
    <property type="protein sequence ID" value="DBA56557.1"/>
    <property type="molecule type" value="Viral_cRNA"/>
</dbReference>
<comment type="catalytic activity">
    <reaction evidence="15">
        <text>a 5'-end (5'-triphosphoguanosine)-(2'-O-methyladenylyl)-adenylyl-cytidylyl-adenosine in mRNA + S-adenosyl-L-methionine = a 5'-end (N(7)-methyl 5'-triphosphoguanosine)-(2'-O-methyladenylyl)-adenylyl-cytidylyl-adenosine in mRNA + S-adenosyl-L-homocysteine</text>
        <dbReference type="Rhea" id="RHEA:65440"/>
        <dbReference type="Rhea" id="RHEA-COMP:16798"/>
        <dbReference type="Rhea" id="RHEA-COMP:16801"/>
        <dbReference type="ChEBI" id="CHEBI:57856"/>
        <dbReference type="ChEBI" id="CHEBI:59789"/>
        <dbReference type="ChEBI" id="CHEBI:156482"/>
        <dbReference type="ChEBI" id="CHEBI:156483"/>
    </reaction>
</comment>
<dbReference type="GO" id="GO:0044423">
    <property type="term" value="C:virion component"/>
    <property type="evidence" value="ECO:0007669"/>
    <property type="project" value="UniProtKB-KW"/>
</dbReference>
<evidence type="ECO:0000256" key="10">
    <source>
        <dbReference type="ARBA" id="ARBA00022844"/>
    </source>
</evidence>
<dbReference type="GO" id="GO:0005524">
    <property type="term" value="F:ATP binding"/>
    <property type="evidence" value="ECO:0007669"/>
    <property type="project" value="UniProtKB-KW"/>
</dbReference>
<evidence type="ECO:0000256" key="20">
    <source>
        <dbReference type="ARBA" id="ARBA00048548"/>
    </source>
</evidence>
<keyword evidence="10" id="KW-0946">Virion</keyword>
<evidence type="ECO:0000259" key="21">
    <source>
        <dbReference type="PROSITE" id="PS50526"/>
    </source>
</evidence>
<evidence type="ECO:0000256" key="11">
    <source>
        <dbReference type="ARBA" id="ARBA00022953"/>
    </source>
</evidence>
<keyword evidence="11" id="KW-0693">Viral RNA replication</keyword>
<keyword evidence="13" id="KW-0511">Multifunctional enzyme</keyword>
<comment type="catalytic activity">
    <reaction evidence="19">
        <text>a 5'-end (5'-triphosphoguanosine)-adenylyl-adenylyl-cytidylyl-adenosine in mRNA + 2 S-adenosyl-L-methionine = a 5'-end (N(7)-methyl 5'-triphosphoguanosine)-(2'-O-methyladenylyl)-adenylyl-cytidylyl-adenosine in mRNA + 2 S-adenosyl-L-homocysteine + H(+)</text>
        <dbReference type="Rhea" id="RHEA:65376"/>
        <dbReference type="Rhea" id="RHEA-COMP:16797"/>
        <dbReference type="Rhea" id="RHEA-COMP:16798"/>
        <dbReference type="ChEBI" id="CHEBI:15378"/>
        <dbReference type="ChEBI" id="CHEBI:57856"/>
        <dbReference type="ChEBI" id="CHEBI:59789"/>
        <dbReference type="ChEBI" id="CHEBI:156483"/>
        <dbReference type="ChEBI" id="CHEBI:156484"/>
        <dbReference type="EC" id="2.1.1.375"/>
    </reaction>
</comment>
<evidence type="ECO:0000256" key="18">
    <source>
        <dbReference type="ARBA" id="ARBA00047332"/>
    </source>
</evidence>
<accession>A0AAT9JN67</accession>
<protein>
    <recommendedName>
        <fullName evidence="2">RNA-directed RNA polymerase</fullName>
        <ecNumber evidence="2">2.7.7.48</ecNumber>
    </recommendedName>
    <alternativeName>
        <fullName evidence="17">Replicase</fullName>
    </alternativeName>
    <alternativeName>
        <fullName evidence="16">Transcriptase</fullName>
    </alternativeName>
</protein>
<evidence type="ECO:0000256" key="19">
    <source>
        <dbReference type="ARBA" id="ARBA00047370"/>
    </source>
</evidence>
<comment type="catalytic activity">
    <reaction evidence="18">
        <text>a 5'-end (5'-triphosphoguanosine)-adenylyl-adenylyl-cytidylyl-adenosine in mRNA + S-adenosyl-L-methionine = a 5'-end (5'-triphosphoguanosine)-(2'-O-methyladenylyl)-adenylyl-cytidylyl-adenosine in mRNA + S-adenosyl-L-homocysteine + H(+)</text>
        <dbReference type="Rhea" id="RHEA:65380"/>
        <dbReference type="Rhea" id="RHEA-COMP:16797"/>
        <dbReference type="Rhea" id="RHEA-COMP:16801"/>
        <dbReference type="ChEBI" id="CHEBI:15378"/>
        <dbReference type="ChEBI" id="CHEBI:57856"/>
        <dbReference type="ChEBI" id="CHEBI:59789"/>
        <dbReference type="ChEBI" id="CHEBI:156482"/>
        <dbReference type="ChEBI" id="CHEBI:156484"/>
    </reaction>
</comment>
<dbReference type="InterPro" id="IPR014023">
    <property type="entry name" value="Mononeg_RNA_pol_cat"/>
</dbReference>
<feature type="domain" description="RdRp catalytic" evidence="21">
    <location>
        <begin position="605"/>
        <end position="768"/>
    </location>
</feature>
<keyword evidence="3 22" id="KW-0696">RNA-directed RNA polymerase</keyword>
<keyword evidence="9" id="KW-0067">ATP-binding</keyword>
<comment type="catalytic activity">
    <reaction evidence="20">
        <text>GTP + H2O = GDP + phosphate + H(+)</text>
        <dbReference type="Rhea" id="RHEA:19669"/>
        <dbReference type="ChEBI" id="CHEBI:15377"/>
        <dbReference type="ChEBI" id="CHEBI:15378"/>
        <dbReference type="ChEBI" id="CHEBI:37565"/>
        <dbReference type="ChEBI" id="CHEBI:43474"/>
        <dbReference type="ChEBI" id="CHEBI:58189"/>
    </reaction>
</comment>
<reference evidence="22" key="1">
    <citation type="journal article" date="2024" name="Microb. Genom.">
        <title>The hidden RNA viruses in Blattodea (cockroach and termite).</title>
        <authorList>
            <person name="Fan J."/>
            <person name="Jiang S."/>
            <person name="Li W."/>
            <person name="Li J."/>
            <person name="Pang R."/>
            <person name="Wu H."/>
        </authorList>
    </citation>
    <scope>NUCLEOTIDE SEQUENCE</scope>
    <source>
        <strain evidence="22">JP2019</strain>
    </source>
</reference>
<keyword evidence="7" id="KW-0548">Nucleotidyltransferase</keyword>
<keyword evidence="8" id="KW-0547">Nucleotide-binding</keyword>
<dbReference type="PROSITE" id="PS50526">
    <property type="entry name" value="RDRP_SSRNA_NEG_NONSEG"/>
    <property type="match status" value="1"/>
</dbReference>
<name>A0AAT9JN67_9VIRU</name>
<dbReference type="InterPro" id="IPR026890">
    <property type="entry name" value="Mononeg_mRNAcap"/>
</dbReference>
<evidence type="ECO:0000256" key="1">
    <source>
        <dbReference type="ARBA" id="ARBA00004328"/>
    </source>
</evidence>
<evidence type="ECO:0000256" key="3">
    <source>
        <dbReference type="ARBA" id="ARBA00022484"/>
    </source>
</evidence>
<dbReference type="GO" id="GO:0004482">
    <property type="term" value="F:mRNA 5'-cap (guanine-N7-)-methyltransferase activity"/>
    <property type="evidence" value="ECO:0007669"/>
    <property type="project" value="InterPro"/>
</dbReference>
<dbReference type="EC" id="2.7.7.48" evidence="2"/>
<keyword evidence="4" id="KW-0507">mRNA processing</keyword>
<evidence type="ECO:0000256" key="4">
    <source>
        <dbReference type="ARBA" id="ARBA00022664"/>
    </source>
</evidence>
<keyword evidence="12" id="KW-0506">mRNA capping</keyword>
<evidence type="ECO:0000256" key="14">
    <source>
        <dbReference type="ARBA" id="ARBA00024494"/>
    </source>
</evidence>
<proteinExistence type="predicted"/>
<comment type="catalytic activity">
    <reaction evidence="14">
        <text>a 5'-end triphospho-adenylyl-adenylyl-cytidylyl-adenosine in mRNA + GDP + H(+) = a 5'-end (5'-triphosphoguanosine)-adenylyl-adenylyl-cytidylyl-adenosine in mRNA + diphosphate</text>
        <dbReference type="Rhea" id="RHEA:65436"/>
        <dbReference type="Rhea" id="RHEA-COMP:16797"/>
        <dbReference type="Rhea" id="RHEA-COMP:16799"/>
        <dbReference type="ChEBI" id="CHEBI:15378"/>
        <dbReference type="ChEBI" id="CHEBI:33019"/>
        <dbReference type="ChEBI" id="CHEBI:58189"/>
        <dbReference type="ChEBI" id="CHEBI:156484"/>
        <dbReference type="ChEBI" id="CHEBI:156503"/>
        <dbReference type="EC" id="2.7.7.88"/>
    </reaction>
</comment>
<dbReference type="Pfam" id="PF14318">
    <property type="entry name" value="Mononeg_mRNAcap"/>
    <property type="match status" value="1"/>
</dbReference>
<organism evidence="22">
    <name type="scientific">Nasutitermes takasagoensis chuvirus 1</name>
    <dbReference type="NCBI Taxonomy" id="3133479"/>
    <lineage>
        <taxon>Viruses</taxon>
        <taxon>Riboviria</taxon>
        <taxon>Orthornavirae</taxon>
        <taxon>Negarnaviricota</taxon>
        <taxon>Haploviricotina</taxon>
        <taxon>Monjiviricetes</taxon>
        <taxon>Jingchuvirales</taxon>
        <taxon>Chuviridae</taxon>
    </lineage>
</organism>
<evidence type="ECO:0000256" key="5">
    <source>
        <dbReference type="ARBA" id="ARBA00022679"/>
    </source>
</evidence>
<evidence type="ECO:0000256" key="7">
    <source>
        <dbReference type="ARBA" id="ARBA00022695"/>
    </source>
</evidence>
<keyword evidence="5" id="KW-0808">Transferase</keyword>
<evidence type="ECO:0000313" key="22">
    <source>
        <dbReference type="EMBL" id="DBA56557.1"/>
    </source>
</evidence>